<keyword evidence="12" id="KW-1185">Reference proteome</keyword>
<dbReference type="GO" id="GO:0046872">
    <property type="term" value="F:metal ion binding"/>
    <property type="evidence" value="ECO:0007669"/>
    <property type="project" value="UniProtKB-UniRule"/>
</dbReference>
<accession>A0A7W5GA11</accession>
<evidence type="ECO:0000256" key="9">
    <source>
        <dbReference type="RuleBase" id="RU365090"/>
    </source>
</evidence>
<dbReference type="EMBL" id="JACHXW010000004">
    <property type="protein sequence ID" value="MBB3151512.1"/>
    <property type="molecule type" value="Genomic_DNA"/>
</dbReference>
<dbReference type="InterPro" id="IPR005111">
    <property type="entry name" value="MoeA_C_domain_IV"/>
</dbReference>
<dbReference type="SUPFAM" id="SSF63867">
    <property type="entry name" value="MoeA C-terminal domain-like"/>
    <property type="match status" value="1"/>
</dbReference>
<evidence type="ECO:0000256" key="3">
    <source>
        <dbReference type="ARBA" id="ARBA00010763"/>
    </source>
</evidence>
<evidence type="ECO:0000256" key="8">
    <source>
        <dbReference type="ARBA" id="ARBA00047317"/>
    </source>
</evidence>
<dbReference type="InterPro" id="IPR036688">
    <property type="entry name" value="MoeA_C_domain_IV_sf"/>
</dbReference>
<dbReference type="AlphaFoldDB" id="A0A7W5GA11"/>
<name>A0A7W5GA11_9BACL</name>
<dbReference type="SUPFAM" id="SSF53218">
    <property type="entry name" value="Molybdenum cofactor biosynthesis proteins"/>
    <property type="match status" value="1"/>
</dbReference>
<evidence type="ECO:0000256" key="2">
    <source>
        <dbReference type="ARBA" id="ARBA00005046"/>
    </source>
</evidence>
<dbReference type="GO" id="GO:0006777">
    <property type="term" value="P:Mo-molybdopterin cofactor biosynthetic process"/>
    <property type="evidence" value="ECO:0007669"/>
    <property type="project" value="UniProtKB-UniRule"/>
</dbReference>
<dbReference type="UniPathway" id="UPA00344"/>
<dbReference type="RefSeq" id="WP_183560584.1">
    <property type="nucleotide sequence ID" value="NZ_CBCSLB010000011.1"/>
</dbReference>
<protein>
    <recommendedName>
        <fullName evidence="5 9">Molybdopterin molybdenumtransferase</fullName>
        <ecNumber evidence="4 9">2.10.1.1</ecNumber>
    </recommendedName>
</protein>
<dbReference type="Pfam" id="PF00994">
    <property type="entry name" value="MoCF_biosynth"/>
    <property type="match status" value="1"/>
</dbReference>
<dbReference type="InterPro" id="IPR001453">
    <property type="entry name" value="MoaB/Mog_dom"/>
</dbReference>
<dbReference type="InterPro" id="IPR036135">
    <property type="entry name" value="MoeA_linker/N_sf"/>
</dbReference>
<keyword evidence="7 9" id="KW-0501">Molybdenum cofactor biosynthesis</keyword>
<dbReference type="Proteomes" id="UP000518605">
    <property type="component" value="Unassembled WGS sequence"/>
</dbReference>
<comment type="caution">
    <text evidence="11">The sequence shown here is derived from an EMBL/GenBank/DDBJ whole genome shotgun (WGS) entry which is preliminary data.</text>
</comment>
<keyword evidence="6 9" id="KW-0500">Molybdenum</keyword>
<dbReference type="InterPro" id="IPR036425">
    <property type="entry name" value="MoaB/Mog-like_dom_sf"/>
</dbReference>
<dbReference type="Gene3D" id="3.40.980.10">
    <property type="entry name" value="MoaB/Mog-like domain"/>
    <property type="match status" value="1"/>
</dbReference>
<comment type="catalytic activity">
    <reaction evidence="8">
        <text>adenylyl-molybdopterin + molybdate = Mo-molybdopterin + AMP + H(+)</text>
        <dbReference type="Rhea" id="RHEA:35047"/>
        <dbReference type="ChEBI" id="CHEBI:15378"/>
        <dbReference type="ChEBI" id="CHEBI:36264"/>
        <dbReference type="ChEBI" id="CHEBI:62727"/>
        <dbReference type="ChEBI" id="CHEBI:71302"/>
        <dbReference type="ChEBI" id="CHEBI:456215"/>
        <dbReference type="EC" id="2.10.1.1"/>
    </reaction>
</comment>
<dbReference type="SUPFAM" id="SSF63882">
    <property type="entry name" value="MoeA N-terminal region -like"/>
    <property type="match status" value="1"/>
</dbReference>
<sequence>MSVISVQNPLTASVSIAVMKLTRDRKEPSFEKVPLEEALSRVLASDFESPFPLPPFRRAAMDGYAICASASTGASKERPVLLQVRDEIRAGYVETDYAMDDGIMNAVRIFTGAPVPLSYDCVVMQETVVERKSIIGKPSVQIDRPYPRGQHIAERGEDVPQGMKVLYRGAAIRAKEIAVLASFGQTEVTVYKQPVIAVIPVGDELTIPGDQRSTGQIYDANGFMVSARLRELGAKVIRHNPVQDCPQTLEAYLANALEQADIVVTTGGVSVGDYDYVKFVAENLGGIPLFTKVVMRPGTPTSAYQFGSKLLVCLSGNPSACFAGLELLLRPVVLKAAGRNEYRSVWLDGRLIDGIQKPSPYPRYARAFVYRGEKEWMVEPLRNDKSGNVAAFARANALVIIEAGGAGTEAGQEVRFVSLTI</sequence>
<dbReference type="NCBIfam" id="NF045515">
    <property type="entry name" value="Glp_gephyrin"/>
    <property type="match status" value="1"/>
</dbReference>
<dbReference type="GO" id="GO:0005829">
    <property type="term" value="C:cytosol"/>
    <property type="evidence" value="ECO:0007669"/>
    <property type="project" value="TreeGrafter"/>
</dbReference>
<evidence type="ECO:0000256" key="5">
    <source>
        <dbReference type="ARBA" id="ARBA00021108"/>
    </source>
</evidence>
<feature type="domain" description="MoaB/Mog" evidence="10">
    <location>
        <begin position="197"/>
        <end position="335"/>
    </location>
</feature>
<comment type="function">
    <text evidence="1 9">Catalyzes the insertion of molybdate into adenylated molybdopterin with the concomitant release of AMP.</text>
</comment>
<keyword evidence="9" id="KW-0479">Metal-binding</keyword>
<evidence type="ECO:0000256" key="6">
    <source>
        <dbReference type="ARBA" id="ARBA00022505"/>
    </source>
</evidence>
<gene>
    <name evidence="11" type="ORF">FHS16_001558</name>
</gene>
<dbReference type="Gene3D" id="2.40.340.10">
    <property type="entry name" value="MoeA, C-terminal, domain IV"/>
    <property type="match status" value="1"/>
</dbReference>
<dbReference type="NCBIfam" id="TIGR00177">
    <property type="entry name" value="molyb_syn"/>
    <property type="match status" value="1"/>
</dbReference>
<dbReference type="Gene3D" id="3.90.105.10">
    <property type="entry name" value="Molybdopterin biosynthesis moea protein, domain 2"/>
    <property type="match status" value="1"/>
</dbReference>
<dbReference type="SMART" id="SM00852">
    <property type="entry name" value="MoCF_biosynth"/>
    <property type="match status" value="1"/>
</dbReference>
<keyword evidence="9 11" id="KW-0808">Transferase</keyword>
<dbReference type="PANTHER" id="PTHR10192:SF5">
    <property type="entry name" value="GEPHYRIN"/>
    <property type="match status" value="1"/>
</dbReference>
<keyword evidence="9" id="KW-0460">Magnesium</keyword>
<dbReference type="InterPro" id="IPR038987">
    <property type="entry name" value="MoeA-like"/>
</dbReference>
<dbReference type="CDD" id="cd00887">
    <property type="entry name" value="MoeA"/>
    <property type="match status" value="1"/>
</dbReference>
<dbReference type="Pfam" id="PF03453">
    <property type="entry name" value="MoeA_N"/>
    <property type="match status" value="1"/>
</dbReference>
<evidence type="ECO:0000256" key="7">
    <source>
        <dbReference type="ARBA" id="ARBA00023150"/>
    </source>
</evidence>
<comment type="cofactor">
    <cofactor evidence="9">
        <name>Mg(2+)</name>
        <dbReference type="ChEBI" id="CHEBI:18420"/>
    </cofactor>
</comment>
<reference evidence="11 12" key="1">
    <citation type="submission" date="2020-08" db="EMBL/GenBank/DDBJ databases">
        <title>Genomic Encyclopedia of Type Strains, Phase III (KMG-III): the genomes of soil and plant-associated and newly described type strains.</title>
        <authorList>
            <person name="Whitman W."/>
        </authorList>
    </citation>
    <scope>NUCLEOTIDE SEQUENCE [LARGE SCALE GENOMIC DNA]</scope>
    <source>
        <strain evidence="11 12">CECT 8234</strain>
    </source>
</reference>
<evidence type="ECO:0000256" key="4">
    <source>
        <dbReference type="ARBA" id="ARBA00013269"/>
    </source>
</evidence>
<comment type="similarity">
    <text evidence="3 9">Belongs to the MoeA family.</text>
</comment>
<proteinExistence type="inferred from homology"/>
<dbReference type="GO" id="GO:0061599">
    <property type="term" value="F:molybdopterin molybdotransferase activity"/>
    <property type="evidence" value="ECO:0007669"/>
    <property type="project" value="UniProtKB-UniRule"/>
</dbReference>
<evidence type="ECO:0000256" key="1">
    <source>
        <dbReference type="ARBA" id="ARBA00002901"/>
    </source>
</evidence>
<dbReference type="EC" id="2.10.1.1" evidence="4 9"/>
<dbReference type="Gene3D" id="2.170.190.11">
    <property type="entry name" value="Molybdopterin biosynthesis moea protein, domain 3"/>
    <property type="match status" value="1"/>
</dbReference>
<dbReference type="PANTHER" id="PTHR10192">
    <property type="entry name" value="MOLYBDOPTERIN BIOSYNTHESIS PROTEIN"/>
    <property type="match status" value="1"/>
</dbReference>
<dbReference type="InterPro" id="IPR005110">
    <property type="entry name" value="MoeA_linker/N"/>
</dbReference>
<comment type="pathway">
    <text evidence="2 9">Cofactor biosynthesis; molybdopterin biosynthesis.</text>
</comment>
<dbReference type="Pfam" id="PF03454">
    <property type="entry name" value="MoeA_C"/>
    <property type="match status" value="1"/>
</dbReference>
<evidence type="ECO:0000313" key="11">
    <source>
        <dbReference type="EMBL" id="MBB3151512.1"/>
    </source>
</evidence>
<evidence type="ECO:0000259" key="10">
    <source>
        <dbReference type="SMART" id="SM00852"/>
    </source>
</evidence>
<evidence type="ECO:0000313" key="12">
    <source>
        <dbReference type="Proteomes" id="UP000518605"/>
    </source>
</evidence>
<organism evidence="11 12">
    <name type="scientific">Paenibacillus endophyticus</name>
    <dbReference type="NCBI Taxonomy" id="1294268"/>
    <lineage>
        <taxon>Bacteria</taxon>
        <taxon>Bacillati</taxon>
        <taxon>Bacillota</taxon>
        <taxon>Bacilli</taxon>
        <taxon>Bacillales</taxon>
        <taxon>Paenibacillaceae</taxon>
        <taxon>Paenibacillus</taxon>
    </lineage>
</organism>